<dbReference type="EMBL" id="JRHC01000002">
    <property type="protein sequence ID" value="KJF43658.1"/>
    <property type="molecule type" value="Genomic_DNA"/>
</dbReference>
<dbReference type="Gene3D" id="3.90.550.10">
    <property type="entry name" value="Spore Coat Polysaccharide Biosynthesis Protein SpsA, Chain A"/>
    <property type="match status" value="1"/>
</dbReference>
<name>A0A0D8JCY0_9BACT</name>
<keyword evidence="3" id="KW-1185">Reference proteome</keyword>
<evidence type="ECO:0000313" key="2">
    <source>
        <dbReference type="EMBL" id="KJF43658.1"/>
    </source>
</evidence>
<proteinExistence type="predicted"/>
<dbReference type="AlphaFoldDB" id="A0A0D8JCY0"/>
<feature type="domain" description="Glycosyltransferase 2-like" evidence="1">
    <location>
        <begin position="3"/>
        <end position="87"/>
    </location>
</feature>
<gene>
    <name evidence="2" type="ORF">LH29_11165</name>
</gene>
<dbReference type="SUPFAM" id="SSF53448">
    <property type="entry name" value="Nucleotide-diphospho-sugar transferases"/>
    <property type="match status" value="1"/>
</dbReference>
<sequence length="236" mass="27158">MPEQEVIILNDSSDDNTNNLLDTLSGYYDFIHLTFKNKIGTGSAIVEGIIHSTSEILVLIDASVENISKEFIGKMLQLINRSACDIVETYPSNPFIDNDMVMPNAAFGTKALVKKEIFPLIQDLVGVNYNLDFFIDLYYRLNRKRIQYLNTDESCLQDSDMGNLQVRKKDRNVLQDRMPEYYLADLELVIKRLKNLFLNHNQYSPFSIYSVQKDLNQRIEELHKITVLKTSGMKSS</sequence>
<comment type="caution">
    <text evidence="2">The sequence shown here is derived from an EMBL/GenBank/DDBJ whole genome shotgun (WGS) entry which is preliminary data.</text>
</comment>
<protein>
    <recommendedName>
        <fullName evidence="1">Glycosyltransferase 2-like domain-containing protein</fullName>
    </recommendedName>
</protein>
<dbReference type="InterPro" id="IPR001173">
    <property type="entry name" value="Glyco_trans_2-like"/>
</dbReference>
<evidence type="ECO:0000259" key="1">
    <source>
        <dbReference type="Pfam" id="PF00535"/>
    </source>
</evidence>
<dbReference type="Proteomes" id="UP000032544">
    <property type="component" value="Unassembled WGS sequence"/>
</dbReference>
<accession>A0A0D8JCY0</accession>
<organism evidence="2 3">
    <name type="scientific">Draconibacterium sediminis</name>
    <dbReference type="NCBI Taxonomy" id="1544798"/>
    <lineage>
        <taxon>Bacteria</taxon>
        <taxon>Pseudomonadati</taxon>
        <taxon>Bacteroidota</taxon>
        <taxon>Bacteroidia</taxon>
        <taxon>Marinilabiliales</taxon>
        <taxon>Prolixibacteraceae</taxon>
        <taxon>Draconibacterium</taxon>
    </lineage>
</organism>
<reference evidence="2 3" key="1">
    <citation type="submission" date="2014-09" db="EMBL/GenBank/DDBJ databases">
        <title>Draft Genome Sequence of Draconibacterium sp. JN14CK-3.</title>
        <authorList>
            <person name="Dong C."/>
            <person name="Lai Q."/>
            <person name="Shao Z."/>
        </authorList>
    </citation>
    <scope>NUCLEOTIDE SEQUENCE [LARGE SCALE GENOMIC DNA]</scope>
    <source>
        <strain evidence="2 3">JN14CK-3</strain>
    </source>
</reference>
<evidence type="ECO:0000313" key="3">
    <source>
        <dbReference type="Proteomes" id="UP000032544"/>
    </source>
</evidence>
<dbReference type="InterPro" id="IPR029044">
    <property type="entry name" value="Nucleotide-diphossugar_trans"/>
</dbReference>
<dbReference type="STRING" id="1544798.LH29_11165"/>
<dbReference type="Pfam" id="PF00535">
    <property type="entry name" value="Glycos_transf_2"/>
    <property type="match status" value="1"/>
</dbReference>